<gene>
    <name evidence="2" type="ORF">C6Y39_09920</name>
</gene>
<reference evidence="3" key="1">
    <citation type="journal article" date="2020" name="Int. J. Syst. Evol. Microbiol.">
        <title>Alteromonas alba sp. nov., a marine bacterium isolated from the seawater of the West Pacific Ocean.</title>
        <authorList>
            <person name="Sun C."/>
            <person name="Wu Y.-H."/>
            <person name="Xamxidin M."/>
            <person name="Cheng H."/>
            <person name="Xu X.-W."/>
        </authorList>
    </citation>
    <scope>NUCLEOTIDE SEQUENCE [LARGE SCALE GENOMIC DNA]</scope>
    <source>
        <strain evidence="3">9a2</strain>
    </source>
</reference>
<protein>
    <submittedName>
        <fullName evidence="2">Uncharacterized protein</fullName>
    </submittedName>
</protein>
<dbReference type="Proteomes" id="UP000239539">
    <property type="component" value="Unassembled WGS sequence"/>
</dbReference>
<feature type="signal peptide" evidence="1">
    <location>
        <begin position="1"/>
        <end position="31"/>
    </location>
</feature>
<dbReference type="RefSeq" id="WP_105931097.1">
    <property type="nucleotide sequence ID" value="NZ_PVNO01000025.1"/>
</dbReference>
<organism evidence="2 3">
    <name type="scientific">Alteromonas gracilis</name>
    <dbReference type="NCBI Taxonomy" id="1479524"/>
    <lineage>
        <taxon>Bacteria</taxon>
        <taxon>Pseudomonadati</taxon>
        <taxon>Pseudomonadota</taxon>
        <taxon>Gammaproteobacteria</taxon>
        <taxon>Alteromonadales</taxon>
        <taxon>Alteromonadaceae</taxon>
        <taxon>Alteromonas/Salinimonas group</taxon>
        <taxon>Alteromonas</taxon>
    </lineage>
</organism>
<dbReference type="PROSITE" id="PS51257">
    <property type="entry name" value="PROKAR_LIPOPROTEIN"/>
    <property type="match status" value="1"/>
</dbReference>
<name>A0ABX5CMT8_9ALTE</name>
<evidence type="ECO:0000256" key="1">
    <source>
        <dbReference type="SAM" id="SignalP"/>
    </source>
</evidence>
<dbReference type="EMBL" id="PVNO01000025">
    <property type="protein sequence ID" value="PRO68873.1"/>
    <property type="molecule type" value="Genomic_DNA"/>
</dbReference>
<sequence length="139" mass="14913">MGLNSKSAGQPNSFVALVLLSASVLSVASCASTKDIALQKALAKSISDSEKQTIEDTISNWFGGTRITIASNAFSETSSVTIERKAKLDSRGLPIEGRHDNPLYSFTLLSDGKQCLLRNDQTEALAELANVRCHVNEKV</sequence>
<comment type="caution">
    <text evidence="2">The sequence shown here is derived from an EMBL/GenBank/DDBJ whole genome shotgun (WGS) entry which is preliminary data.</text>
</comment>
<accession>A0ABX5CMT8</accession>
<keyword evidence="3" id="KW-1185">Reference proteome</keyword>
<feature type="chain" id="PRO_5046208126" evidence="1">
    <location>
        <begin position="32"/>
        <end position="139"/>
    </location>
</feature>
<proteinExistence type="predicted"/>
<evidence type="ECO:0000313" key="3">
    <source>
        <dbReference type="Proteomes" id="UP000239539"/>
    </source>
</evidence>
<keyword evidence="1" id="KW-0732">Signal</keyword>
<evidence type="ECO:0000313" key="2">
    <source>
        <dbReference type="EMBL" id="PRO68873.1"/>
    </source>
</evidence>